<protein>
    <submittedName>
        <fullName evidence="1">Spc97/Spc98 family of spindle pole body (SBP) component</fullName>
    </submittedName>
</protein>
<dbReference type="AlphaFoldDB" id="A0A2K3MUW2"/>
<dbReference type="PANTHER" id="PTHR48237:SF1">
    <property type="entry name" value="SPC97_SPC98 FAMILY OF SPINDLE POLE BODY (SBP) COMPONENT"/>
    <property type="match status" value="1"/>
</dbReference>
<organism evidence="1 2">
    <name type="scientific">Trifolium pratense</name>
    <name type="common">Red clover</name>
    <dbReference type="NCBI Taxonomy" id="57577"/>
    <lineage>
        <taxon>Eukaryota</taxon>
        <taxon>Viridiplantae</taxon>
        <taxon>Streptophyta</taxon>
        <taxon>Embryophyta</taxon>
        <taxon>Tracheophyta</taxon>
        <taxon>Spermatophyta</taxon>
        <taxon>Magnoliopsida</taxon>
        <taxon>eudicotyledons</taxon>
        <taxon>Gunneridae</taxon>
        <taxon>Pentapetalae</taxon>
        <taxon>rosids</taxon>
        <taxon>fabids</taxon>
        <taxon>Fabales</taxon>
        <taxon>Fabaceae</taxon>
        <taxon>Papilionoideae</taxon>
        <taxon>50 kb inversion clade</taxon>
        <taxon>NPAAA clade</taxon>
        <taxon>Hologalegina</taxon>
        <taxon>IRL clade</taxon>
        <taxon>Trifolieae</taxon>
        <taxon>Trifolium</taxon>
    </lineage>
</organism>
<dbReference type="Proteomes" id="UP000236291">
    <property type="component" value="Unassembled WGS sequence"/>
</dbReference>
<dbReference type="STRING" id="57577.A0A2K3MUW2"/>
<sequence>MKNVRNTKKRLERPVELDKINPETRVQDVAWVCSLSESEMDFLISLKLLITQRAERIGCKNLADRFDLKTIRAIAFVLMENLKAELKDTSTIPDTMESTTFLDACNILNCNNEVSATIEELSTTVGADIQPILRRYLPLPNCNVCGNELNK</sequence>
<evidence type="ECO:0000313" key="2">
    <source>
        <dbReference type="Proteomes" id="UP000236291"/>
    </source>
</evidence>
<evidence type="ECO:0000313" key="1">
    <source>
        <dbReference type="EMBL" id="PNX94542.1"/>
    </source>
</evidence>
<name>A0A2K3MUW2_TRIPR</name>
<gene>
    <name evidence="1" type="ORF">L195_g017719</name>
</gene>
<reference evidence="1 2" key="2">
    <citation type="journal article" date="2017" name="Front. Plant Sci.">
        <title>Gene Classification and Mining of Molecular Markers Useful in Red Clover (Trifolium pratense) Breeding.</title>
        <authorList>
            <person name="Istvanek J."/>
            <person name="Dluhosova J."/>
            <person name="Dluhos P."/>
            <person name="Patkova L."/>
            <person name="Nedelnik J."/>
            <person name="Repkova J."/>
        </authorList>
    </citation>
    <scope>NUCLEOTIDE SEQUENCE [LARGE SCALE GENOMIC DNA]</scope>
    <source>
        <strain evidence="2">cv. Tatra</strain>
        <tissue evidence="1">Young leaves</tissue>
    </source>
</reference>
<proteinExistence type="predicted"/>
<reference evidence="1 2" key="1">
    <citation type="journal article" date="2014" name="Am. J. Bot.">
        <title>Genome assembly and annotation for red clover (Trifolium pratense; Fabaceae).</title>
        <authorList>
            <person name="Istvanek J."/>
            <person name="Jaros M."/>
            <person name="Krenek A."/>
            <person name="Repkova J."/>
        </authorList>
    </citation>
    <scope>NUCLEOTIDE SEQUENCE [LARGE SCALE GENOMIC DNA]</scope>
    <source>
        <strain evidence="2">cv. Tatra</strain>
        <tissue evidence="1">Young leaves</tissue>
    </source>
</reference>
<dbReference type="EMBL" id="ASHM01012588">
    <property type="protein sequence ID" value="PNX94542.1"/>
    <property type="molecule type" value="Genomic_DNA"/>
</dbReference>
<accession>A0A2K3MUW2</accession>
<dbReference type="PANTHER" id="PTHR48237">
    <property type="entry name" value="GAMMA-TUBULIN COMPLEX COMPONENT"/>
    <property type="match status" value="1"/>
</dbReference>
<comment type="caution">
    <text evidence="1">The sequence shown here is derived from an EMBL/GenBank/DDBJ whole genome shotgun (WGS) entry which is preliminary data.</text>
</comment>